<dbReference type="GO" id="GO:0003723">
    <property type="term" value="F:RNA binding"/>
    <property type="evidence" value="ECO:0007669"/>
    <property type="project" value="UniProtKB-UniRule"/>
</dbReference>
<feature type="region of interest" description="Disordered" evidence="4">
    <location>
        <begin position="1433"/>
        <end position="1454"/>
    </location>
</feature>
<dbReference type="InterPro" id="IPR059179">
    <property type="entry name" value="MLKL-like_MCAfunc"/>
</dbReference>
<dbReference type="SUPFAM" id="SSF48371">
    <property type="entry name" value="ARM repeat"/>
    <property type="match status" value="1"/>
</dbReference>
<dbReference type="InterPro" id="IPR011989">
    <property type="entry name" value="ARM-like"/>
</dbReference>
<dbReference type="InterPro" id="IPR016024">
    <property type="entry name" value="ARM-type_fold"/>
</dbReference>
<organism evidence="7 8">
    <name type="scientific">Mycena indigotica</name>
    <dbReference type="NCBI Taxonomy" id="2126181"/>
    <lineage>
        <taxon>Eukaryota</taxon>
        <taxon>Fungi</taxon>
        <taxon>Dikarya</taxon>
        <taxon>Basidiomycota</taxon>
        <taxon>Agaricomycotina</taxon>
        <taxon>Agaricomycetes</taxon>
        <taxon>Agaricomycetidae</taxon>
        <taxon>Agaricales</taxon>
        <taxon>Marasmiineae</taxon>
        <taxon>Mycenaceae</taxon>
        <taxon>Mycena</taxon>
    </lineage>
</organism>
<dbReference type="PROSITE" id="PS50102">
    <property type="entry name" value="RRM"/>
    <property type="match status" value="2"/>
</dbReference>
<feature type="compositionally biased region" description="Polar residues" evidence="4">
    <location>
        <begin position="2181"/>
        <end position="2198"/>
    </location>
</feature>
<comment type="caution">
    <text evidence="7">The sequence shown here is derived from an EMBL/GenBank/DDBJ whole genome shotgun (WGS) entry which is preliminary data.</text>
</comment>
<dbReference type="FunFam" id="3.30.70.330:FF:000842">
    <property type="entry name" value="Pumilio domain-containing protein c"/>
    <property type="match status" value="1"/>
</dbReference>
<dbReference type="OrthoDB" id="2017782at2759"/>
<dbReference type="InterPro" id="IPR033133">
    <property type="entry name" value="PUM-HD"/>
</dbReference>
<dbReference type="SUPFAM" id="SSF48452">
    <property type="entry name" value="TPR-like"/>
    <property type="match status" value="2"/>
</dbReference>
<sequence length="2283" mass="247076">MLALAIAGQVHDLQPDISAELLNDISKLCQKLEAVHSTLKNIFKRDSLAWFVTQSQDQVRLQRLQRDIKHAIDVFSFQSAVRLRERLVASETLSAVRHGRILDEIHDVRRLVMNEIKTKQAMLPPVMLSGPNLPRAPLHFFGRQDVIQSIVKMVLDPNSPARVAILGAAGIGKTSVASMVLLDSQVAQLFGHRRFFVPCDAAKNKDDLLTAIASCLGLQDTKLQKKILEVLGDTDHRSLIVLDNFESPWENAEAVRKEVESLLVSLCSLATLTVIITVRGSERPMGVKWSRPPIAQLGPLDPESARRAFLALSDCAEDDPSIDNLIAAVDSVPLAISLMANLAQTDSPETLLLRWREEQSSLLNRVSDRTSSLDVSIRISLNGHRMKANPEATILLGLLSLLPDGIDNTQLTLIFPGIPNARRSLSVLWQTSLAYNDGHNRTRVLAPIRAHMTLYSETHLAPHTSMLAYYMGLSELSSDLGGRHGQMIAQRLTKEIGNMLTVISLALEATDEQQLRSAAAAAISISRLIRYTHMGSYDILETARTVAQKLEDRLLEADILYHFAWTMFTIGGRMDYEALCTEALTIYESIGNIRGRAECTFLSAQFRKSTKRQKECKPLYEDALKLAVESQSKYCEAKCLSCLAEIAFYSSDGETAERLSREALALFRELDHLTNIGLTAYLLGRILVFRDDRAADEWFDEAEVVLKQAGAYRQAGVALIGKGDSALARCDYLGAQEIYTRAFNAFQEAGTLQSITGAFALLSLGTAAAYLHQQAEAKKWIQQARSMMVRIGWTSAYGILHCDLIDGDLAFQEDKLEEARSFYQRAQIAAESSGFAEEDAQALVKLAAIDVAQHRLETGLQHLVVAAAKQRQTKDVKGLSLTLVRLGQFYVAGGQRDIAFAFLRAAYPLCQKVRALRNLAECLRGLGELCQDSDMIEQAKCWFSLTRLTVGGGVRNSKGSLVTNVTLTWSPSRFLPPGPAQASVFLPHCTTLDLIVFFGNVRTFIIPNPSSSIMSLTPDNNATFRAPVSGKTPPPAPSAAFAKRARELQAEERLTGARYRPPALRELESRAAVSNEAPSPSVTTPADSATLAPTNYPPGFRRARAGTLPSNVQLAAQRFAAASSSLATLTGSTDSLLDRPTATPTSAITPSRPGLRHSTSVASSVATSAAREPNSRLRSGSLTLPTGGLSNAFGPSIFSSSWLSSSNGGGFSTLEDLRSVTSADSTDDFGDVHTLDYLGLDDHRPPPAATISELRNQAQAAIAVHLAGNPSRMRATTVSNPYRNRSSAAPGSHLATPSGEEEDEYFDYDDSNYGRQRLATYDSSNQEPGYGTSSLIAQAFRPSEHLAPTRPRAISVGNLDDPMRSLQRRPNVLEAHGYINELTQQSSGLTVNTSNSPASILKSTKLATPSAPSPTVHFPNGELATRVSNYLTAPGTQNRSTSPKAEAPTSQVQTPTRSLWIGNLDGVVTSEQLIHVFAPYGAIESLRLLPEKECGFVNFVDIADAIRAKDDVLNRLGGNIGMPNGQTVRIGFGKADSAPVAPAKGNQTSPAPASPGTAKSNNANSGLGGMELQSSPTRALWIGSIPSTTTPATILSVFSPYGPIESARVLTHKNCGFINFERLDDAVRARKALNGRDVLGSDVGAIRIGFAKVPVKNFNEGGSGAEDSPSVTVQGVGDLSVGATIHALRTVKGASTIPADQQVLGGAVENYRSNLLLSMIAAGNHTTTLVNDGASKPPGWTASVTEQQMVMQQLSAGSLDAEADVQALAEFRPPTMYYTTIPLVSERPHNRRWDASKLRELRKRLDSGTMTVEEIDQVATDFLEGEIVDLASDWLGNTVVQKLFERCSQIPRFAMLERIAPNLAMIGIHKNGTWAAQKIIECVQNPEEVALVAQNLRAYTPPLLLDQFGNYVVQCCLRFGSPANDFIFDAIVDRMWEVAQGRFGARSMRACLESPHITMSQQRRVATAIILNSIPLATNPNGALLLTWLLDTSGFPSRYNLLAPRFTPHLSHLCTHKLASLTVLRIVNQKIEPSASTELVEALFSSPGDHVLADVLGDQVNGVAVVHKILTSPFIDPVMKNKYVEATKRVLIELKVIATQAYRRLIEEVGLPVPNFQPTYSNIPGGGKAKTSSGNGFGVPGLPSGYPSNDQGLASMMAALQMGGQNSQAGPAQLQIDPTYGSPTTARRTPTSGPSFSPSVDPYSPFGMRPGEANNGSRRGGPLAPNGAISSPVQYAAPSPPAAMMNMTQPTYPGMAPPPPPHVYQTYMYQAYQQPQNMGAYHS</sequence>
<accession>A0A8H6S8V8</accession>
<proteinExistence type="predicted"/>
<dbReference type="GO" id="GO:0000288">
    <property type="term" value="P:nuclear-transcribed mRNA catabolic process, deadenylation-dependent decay"/>
    <property type="evidence" value="ECO:0007669"/>
    <property type="project" value="TreeGrafter"/>
</dbReference>
<feature type="domain" description="RRM" evidence="5">
    <location>
        <begin position="1457"/>
        <end position="1535"/>
    </location>
</feature>
<dbReference type="InterPro" id="IPR000504">
    <property type="entry name" value="RRM_dom"/>
</dbReference>
<evidence type="ECO:0000313" key="7">
    <source>
        <dbReference type="EMBL" id="KAF7295086.1"/>
    </source>
</evidence>
<dbReference type="SUPFAM" id="SSF54928">
    <property type="entry name" value="RNA-binding domain, RBD"/>
    <property type="match status" value="2"/>
</dbReference>
<protein>
    <submittedName>
        <fullName evidence="7">Uncharacterized protein</fullName>
    </submittedName>
</protein>
<dbReference type="InterPro" id="IPR007111">
    <property type="entry name" value="NACHT_NTPase"/>
</dbReference>
<dbReference type="PANTHER" id="PTHR47093:SF1">
    <property type="entry name" value="PROTEIN JSN1-RELATED"/>
    <property type="match status" value="1"/>
</dbReference>
<dbReference type="PROSITE" id="PS50303">
    <property type="entry name" value="PUM_HD"/>
    <property type="match status" value="1"/>
</dbReference>
<dbReference type="InterPro" id="IPR035979">
    <property type="entry name" value="RBD_domain_sf"/>
</dbReference>
<dbReference type="PANTHER" id="PTHR47093">
    <property type="entry name" value="PROTEIN JSN1-RELATED"/>
    <property type="match status" value="1"/>
</dbReference>
<evidence type="ECO:0000256" key="4">
    <source>
        <dbReference type="SAM" id="MobiDB-lite"/>
    </source>
</evidence>
<dbReference type="InterPro" id="IPR027417">
    <property type="entry name" value="P-loop_NTPase"/>
</dbReference>
<name>A0A8H6S8V8_9AGAR</name>
<dbReference type="InterPro" id="IPR011990">
    <property type="entry name" value="TPR-like_helical_dom_sf"/>
</dbReference>
<dbReference type="PROSITE" id="PS50302">
    <property type="entry name" value="PUM"/>
    <property type="match status" value="2"/>
</dbReference>
<gene>
    <name evidence="7" type="ORF">MIND_01046900</name>
</gene>
<feature type="domain" description="RRM" evidence="5">
    <location>
        <begin position="1578"/>
        <end position="1653"/>
    </location>
</feature>
<dbReference type="Gene3D" id="1.25.40.10">
    <property type="entry name" value="Tetratricopeptide repeat domain"/>
    <property type="match status" value="2"/>
</dbReference>
<feature type="region of interest" description="Disordered" evidence="4">
    <location>
        <begin position="1070"/>
        <end position="1104"/>
    </location>
</feature>
<dbReference type="FunFam" id="3.30.70.330:FF:000486">
    <property type="entry name" value="Pumilio domain-containing protein c"/>
    <property type="match status" value="1"/>
</dbReference>
<feature type="compositionally biased region" description="Polar residues" evidence="4">
    <location>
        <begin position="1076"/>
        <end position="1093"/>
    </location>
</feature>
<feature type="compositionally biased region" description="Polar residues" evidence="4">
    <location>
        <begin position="1545"/>
        <end position="1565"/>
    </location>
</feature>
<dbReference type="Proteomes" id="UP000636479">
    <property type="component" value="Unassembled WGS sequence"/>
</dbReference>
<dbReference type="Gene3D" id="1.25.10.10">
    <property type="entry name" value="Leucine-rich Repeat Variant"/>
    <property type="match status" value="1"/>
</dbReference>
<dbReference type="Gene3D" id="3.40.50.300">
    <property type="entry name" value="P-loop containing nucleotide triphosphate hydrolases"/>
    <property type="match status" value="1"/>
</dbReference>
<dbReference type="InterPro" id="IPR012677">
    <property type="entry name" value="Nucleotide-bd_a/b_plait_sf"/>
</dbReference>
<keyword evidence="1" id="KW-0677">Repeat</keyword>
<evidence type="ECO:0000256" key="3">
    <source>
        <dbReference type="PROSITE-ProRule" id="PRU00317"/>
    </source>
</evidence>
<keyword evidence="2" id="KW-0694">RNA-binding</keyword>
<dbReference type="RefSeq" id="XP_037216449.1">
    <property type="nucleotide sequence ID" value="XM_037367055.1"/>
</dbReference>
<dbReference type="SUPFAM" id="SSF52540">
    <property type="entry name" value="P-loop containing nucleoside triphosphate hydrolases"/>
    <property type="match status" value="1"/>
</dbReference>
<evidence type="ECO:0000313" key="8">
    <source>
        <dbReference type="Proteomes" id="UP000636479"/>
    </source>
</evidence>
<evidence type="ECO:0000256" key="2">
    <source>
        <dbReference type="PROSITE-ProRule" id="PRU00176"/>
    </source>
</evidence>
<dbReference type="CDD" id="cd21037">
    <property type="entry name" value="MLKL_NTD"/>
    <property type="match status" value="1"/>
</dbReference>
<feature type="repeat" description="Pumilio" evidence="3">
    <location>
        <begin position="1821"/>
        <end position="1857"/>
    </location>
</feature>
<reference evidence="7" key="1">
    <citation type="submission" date="2020-05" db="EMBL/GenBank/DDBJ databases">
        <title>Mycena genomes resolve the evolution of fungal bioluminescence.</title>
        <authorList>
            <person name="Tsai I.J."/>
        </authorList>
    </citation>
    <scope>NUCLEOTIDE SEQUENCE</scope>
    <source>
        <strain evidence="7">171206Taipei</strain>
    </source>
</reference>
<dbReference type="SMART" id="SM00025">
    <property type="entry name" value="Pumilio"/>
    <property type="match status" value="6"/>
</dbReference>
<dbReference type="EMBL" id="JACAZF010000009">
    <property type="protein sequence ID" value="KAF7295086.1"/>
    <property type="molecule type" value="Genomic_DNA"/>
</dbReference>
<dbReference type="Pfam" id="PF00076">
    <property type="entry name" value="RRM_1"/>
    <property type="match status" value="2"/>
</dbReference>
<feature type="region of interest" description="Disordered" evidence="4">
    <location>
        <begin position="1536"/>
        <end position="1570"/>
    </location>
</feature>
<evidence type="ECO:0000259" key="6">
    <source>
        <dbReference type="PROSITE" id="PS50303"/>
    </source>
</evidence>
<feature type="domain" description="PUM-HD" evidence="6">
    <location>
        <begin position="1760"/>
        <end position="2113"/>
    </location>
</feature>
<feature type="compositionally biased region" description="Low complexity" evidence="4">
    <location>
        <begin position="1131"/>
        <end position="1170"/>
    </location>
</feature>
<dbReference type="Pfam" id="PF00806">
    <property type="entry name" value="PUF"/>
    <property type="match status" value="2"/>
</dbReference>
<dbReference type="Pfam" id="PF05729">
    <property type="entry name" value="NACHT"/>
    <property type="match status" value="1"/>
</dbReference>
<feature type="compositionally biased region" description="Acidic residues" evidence="4">
    <location>
        <begin position="1299"/>
        <end position="1308"/>
    </location>
</feature>
<feature type="compositionally biased region" description="Polar residues" evidence="4">
    <location>
        <begin position="1279"/>
        <end position="1289"/>
    </location>
</feature>
<feature type="region of interest" description="Disordered" evidence="4">
    <location>
        <begin position="2164"/>
        <end position="2229"/>
    </location>
</feature>
<dbReference type="SMART" id="SM00360">
    <property type="entry name" value="RRM"/>
    <property type="match status" value="2"/>
</dbReference>
<dbReference type="Gene3D" id="3.30.70.330">
    <property type="match status" value="2"/>
</dbReference>
<dbReference type="CDD" id="cd00590">
    <property type="entry name" value="RRM_SF"/>
    <property type="match status" value="1"/>
</dbReference>
<feature type="region of interest" description="Disordered" evidence="4">
    <location>
        <begin position="1279"/>
        <end position="1308"/>
    </location>
</feature>
<dbReference type="InterPro" id="IPR052645">
    <property type="entry name" value="Pumilio_domain_protein"/>
</dbReference>
<evidence type="ECO:0000259" key="5">
    <source>
        <dbReference type="PROSITE" id="PS50102"/>
    </source>
</evidence>
<dbReference type="InterPro" id="IPR001313">
    <property type="entry name" value="Pumilio_RNA-bd_rpt"/>
</dbReference>
<dbReference type="GeneID" id="59349571"/>
<evidence type="ECO:0000256" key="1">
    <source>
        <dbReference type="ARBA" id="ARBA00022737"/>
    </source>
</evidence>
<feature type="repeat" description="Pumilio" evidence="3">
    <location>
        <begin position="1895"/>
        <end position="1933"/>
    </location>
</feature>
<keyword evidence="8" id="KW-1185">Reference proteome</keyword>
<feature type="region of interest" description="Disordered" evidence="4">
    <location>
        <begin position="1131"/>
        <end position="1185"/>
    </location>
</feature>